<dbReference type="GeneID" id="37010959"/>
<proteinExistence type="predicted"/>
<accession>A0A316TVS2</accession>
<gene>
    <name evidence="1" type="ORF">BCV69DRAFT_131285</name>
</gene>
<evidence type="ECO:0000313" key="1">
    <source>
        <dbReference type="EMBL" id="PWN17652.1"/>
    </source>
</evidence>
<dbReference type="EMBL" id="KZ819344">
    <property type="protein sequence ID" value="PWN17652.1"/>
    <property type="molecule type" value="Genomic_DNA"/>
</dbReference>
<dbReference type="Proteomes" id="UP000245942">
    <property type="component" value="Unassembled WGS sequence"/>
</dbReference>
<organism evidence="1 2">
    <name type="scientific">Pseudomicrostroma glucosiphilum</name>
    <dbReference type="NCBI Taxonomy" id="1684307"/>
    <lineage>
        <taxon>Eukaryota</taxon>
        <taxon>Fungi</taxon>
        <taxon>Dikarya</taxon>
        <taxon>Basidiomycota</taxon>
        <taxon>Ustilaginomycotina</taxon>
        <taxon>Exobasidiomycetes</taxon>
        <taxon>Microstromatales</taxon>
        <taxon>Microstromatales incertae sedis</taxon>
        <taxon>Pseudomicrostroma</taxon>
    </lineage>
</organism>
<name>A0A316TVS2_9BASI</name>
<dbReference type="AlphaFoldDB" id="A0A316TVS2"/>
<reference evidence="1 2" key="1">
    <citation type="journal article" date="2018" name="Mol. Biol. Evol.">
        <title>Broad Genomic Sampling Reveals a Smut Pathogenic Ancestry of the Fungal Clade Ustilaginomycotina.</title>
        <authorList>
            <person name="Kijpornyongpan T."/>
            <person name="Mondo S.J."/>
            <person name="Barry K."/>
            <person name="Sandor L."/>
            <person name="Lee J."/>
            <person name="Lipzen A."/>
            <person name="Pangilinan J."/>
            <person name="LaButti K."/>
            <person name="Hainaut M."/>
            <person name="Henrissat B."/>
            <person name="Grigoriev I.V."/>
            <person name="Spatafora J.W."/>
            <person name="Aime M.C."/>
        </authorList>
    </citation>
    <scope>NUCLEOTIDE SEQUENCE [LARGE SCALE GENOMIC DNA]</scope>
    <source>
        <strain evidence="1 2">MCA 4718</strain>
    </source>
</reference>
<protein>
    <submittedName>
        <fullName evidence="1">Uncharacterized protein</fullName>
    </submittedName>
</protein>
<sequence length="330" mass="37399">MQRRPLSDTTTLVSPTFRPYDSTARLQPKIPRLLQPSRSTDKLPSHTMRFSLGSLWRNWRQPHDTEDFRWLPNQPPRNGIIASTGVACGRFANQSSEFLHLVYESSRLALPPPPALSSFEPPPSARYAEVASARPTRLWTSPTDPNSQACSGQFRAACHINFADFCCFNWTPSASTNPFKKGLNKACAALSAGANSIVRFTGLGKLLSLKANARNYCWRCGELFCDAHLQDYATLFLAFEDVLSMTAHLHAMQLPTCGRIDGTYLLFLADGRVLVRQRVCADCHEAVVMARARETAWVAMESERRRERQKMRRWEAEQNRRRVEEFSGRM</sequence>
<evidence type="ECO:0000313" key="2">
    <source>
        <dbReference type="Proteomes" id="UP000245942"/>
    </source>
</evidence>
<keyword evidence="2" id="KW-1185">Reference proteome</keyword>
<dbReference type="RefSeq" id="XP_025344812.1">
    <property type="nucleotide sequence ID" value="XM_025489225.1"/>
</dbReference>